<evidence type="ECO:0000256" key="9">
    <source>
        <dbReference type="ARBA" id="ARBA00023136"/>
    </source>
</evidence>
<keyword evidence="10" id="KW-1006">Bacterial flagellum protein export</keyword>
<dbReference type="EMBL" id="CP009253">
    <property type="protein sequence ID" value="ALD15042.1"/>
    <property type="molecule type" value="Genomic_DNA"/>
</dbReference>
<dbReference type="InterPro" id="IPR012823">
    <property type="entry name" value="Flagell_FliJ"/>
</dbReference>
<name>A0A0M4HUX4_9GAMM</name>
<dbReference type="PATRIC" id="fig|1265350.3.peg.70"/>
<accession>A0A0M4HUX4</accession>
<evidence type="ECO:0000313" key="12">
    <source>
        <dbReference type="Proteomes" id="UP000066321"/>
    </source>
</evidence>
<keyword evidence="8" id="KW-0653">Protein transport</keyword>
<dbReference type="STRING" id="1265350.IX46_00400"/>
<evidence type="ECO:0000256" key="6">
    <source>
        <dbReference type="ARBA" id="ARBA00022500"/>
    </source>
</evidence>
<keyword evidence="4" id="KW-0813">Transport</keyword>
<evidence type="ECO:0000256" key="5">
    <source>
        <dbReference type="ARBA" id="ARBA00022475"/>
    </source>
</evidence>
<dbReference type="InterPro" id="IPR052570">
    <property type="entry name" value="FliJ"/>
</dbReference>
<dbReference type="RefSeq" id="WP_053940061.1">
    <property type="nucleotide sequence ID" value="NZ_CP009253.1"/>
</dbReference>
<evidence type="ECO:0000256" key="2">
    <source>
        <dbReference type="ARBA" id="ARBA00010004"/>
    </source>
</evidence>
<dbReference type="GO" id="GO:0015031">
    <property type="term" value="P:protein transport"/>
    <property type="evidence" value="ECO:0007669"/>
    <property type="project" value="UniProtKB-KW"/>
</dbReference>
<evidence type="ECO:0000256" key="8">
    <source>
        <dbReference type="ARBA" id="ARBA00022927"/>
    </source>
</evidence>
<evidence type="ECO:0000256" key="4">
    <source>
        <dbReference type="ARBA" id="ARBA00022448"/>
    </source>
</evidence>
<dbReference type="GO" id="GO:0044781">
    <property type="term" value="P:bacterial-type flagellum organization"/>
    <property type="evidence" value="ECO:0007669"/>
    <property type="project" value="UniProtKB-KW"/>
</dbReference>
<dbReference type="PANTHER" id="PTHR38786:SF1">
    <property type="entry name" value="FLAGELLAR FLIJ PROTEIN"/>
    <property type="match status" value="1"/>
</dbReference>
<keyword evidence="9" id="KW-0472">Membrane</keyword>
<comment type="subcellular location">
    <subcellularLocation>
        <location evidence="1">Cell membrane</location>
        <topology evidence="1">Peripheral membrane protein</topology>
        <orientation evidence="1">Cytoplasmic side</orientation>
    </subcellularLocation>
</comment>
<evidence type="ECO:0000256" key="10">
    <source>
        <dbReference type="ARBA" id="ARBA00023225"/>
    </source>
</evidence>
<dbReference type="GO" id="GO:0071973">
    <property type="term" value="P:bacterial-type flagellum-dependent cell motility"/>
    <property type="evidence" value="ECO:0007669"/>
    <property type="project" value="InterPro"/>
</dbReference>
<reference evidence="11 12" key="1">
    <citation type="journal article" date="2015" name="J Genomics">
        <title>Whole Genome Sequence of the Soybean Aphid Endosymbiont Buchnera aphidicola and Genetic Differentiation among Biotype-Specific Strains.</title>
        <authorList>
            <person name="Cassone B.J."/>
            <person name="Wenger J.A."/>
            <person name="Michel A.P."/>
        </authorList>
    </citation>
    <scope>NUCLEOTIDE SEQUENCE [LARGE SCALE GENOMIC DNA]</scope>
    <source>
        <strain evidence="11 12">BAg</strain>
    </source>
</reference>
<evidence type="ECO:0000256" key="3">
    <source>
        <dbReference type="ARBA" id="ARBA00020392"/>
    </source>
</evidence>
<gene>
    <name evidence="11" type="ORF">IX46_00400</name>
</gene>
<keyword evidence="6" id="KW-0145">Chemotaxis</keyword>
<keyword evidence="7" id="KW-1005">Bacterial flagellum biogenesis</keyword>
<dbReference type="InterPro" id="IPR053716">
    <property type="entry name" value="Flag_assembly_chemotaxis_eff"/>
</dbReference>
<evidence type="ECO:0000256" key="7">
    <source>
        <dbReference type="ARBA" id="ARBA00022795"/>
    </source>
</evidence>
<dbReference type="GO" id="GO:0005886">
    <property type="term" value="C:plasma membrane"/>
    <property type="evidence" value="ECO:0007669"/>
    <property type="project" value="UniProtKB-SubCell"/>
</dbReference>
<dbReference type="AlphaFoldDB" id="A0A0M4HUX4"/>
<protein>
    <recommendedName>
        <fullName evidence="3">Flagellar FliJ protein</fullName>
    </recommendedName>
</protein>
<evidence type="ECO:0000256" key="1">
    <source>
        <dbReference type="ARBA" id="ARBA00004413"/>
    </source>
</evidence>
<keyword evidence="5" id="KW-1003">Cell membrane</keyword>
<dbReference type="PANTHER" id="PTHR38786">
    <property type="entry name" value="FLAGELLAR FLIJ PROTEIN"/>
    <property type="match status" value="1"/>
</dbReference>
<dbReference type="GO" id="GO:0009288">
    <property type="term" value="C:bacterial-type flagellum"/>
    <property type="evidence" value="ECO:0007669"/>
    <property type="project" value="InterPro"/>
</dbReference>
<comment type="similarity">
    <text evidence="2">Belongs to the FliJ family.</text>
</comment>
<organism evidence="11 12">
    <name type="scientific">Buchnera aphidicola</name>
    <name type="common">Aphis glycines</name>
    <dbReference type="NCBI Taxonomy" id="1265350"/>
    <lineage>
        <taxon>Bacteria</taxon>
        <taxon>Pseudomonadati</taxon>
        <taxon>Pseudomonadota</taxon>
        <taxon>Gammaproteobacteria</taxon>
        <taxon>Enterobacterales</taxon>
        <taxon>Erwiniaceae</taxon>
        <taxon>Buchnera</taxon>
    </lineage>
</organism>
<dbReference type="GO" id="GO:0006935">
    <property type="term" value="P:chemotaxis"/>
    <property type="evidence" value="ECO:0007669"/>
    <property type="project" value="UniProtKB-KW"/>
</dbReference>
<dbReference type="Gene3D" id="1.10.287.1700">
    <property type="match status" value="1"/>
</dbReference>
<dbReference type="OrthoDB" id="6554218at2"/>
<sequence length="156" mass="19336">MKYKKILFCVLKNIEEKKIKQKAIYIQNLHIQKKKYIEQLKLLINFRNEYITKLNINVNLGMPIYYWRVYKNFISMLYNAVEENNDIIKTYEKKIKKNIDQWLKNHIKLKTWNYLNQKSIISFQNRYILEEHIINDEFSQLKFFKKGSYYDLKSYQ</sequence>
<dbReference type="Proteomes" id="UP000066321">
    <property type="component" value="Chromosome"/>
</dbReference>
<proteinExistence type="inferred from homology"/>
<dbReference type="Pfam" id="PF02050">
    <property type="entry name" value="FliJ"/>
    <property type="match status" value="1"/>
</dbReference>
<evidence type="ECO:0000313" key="11">
    <source>
        <dbReference type="EMBL" id="ALD15042.1"/>
    </source>
</evidence>
<dbReference type="KEGG" id="baph:IX46_00400"/>